<feature type="transmembrane region" description="Helical" evidence="1">
    <location>
        <begin position="81"/>
        <end position="101"/>
    </location>
</feature>
<gene>
    <name evidence="2" type="ORF">SAMN05443575_1589</name>
</gene>
<keyword evidence="1" id="KW-0812">Transmembrane</keyword>
<keyword evidence="1" id="KW-0472">Membrane</keyword>
<evidence type="ECO:0000256" key="1">
    <source>
        <dbReference type="SAM" id="Phobius"/>
    </source>
</evidence>
<keyword evidence="1" id="KW-1133">Transmembrane helix</keyword>
<reference evidence="2 3" key="1">
    <citation type="submission" date="2016-11" db="EMBL/GenBank/DDBJ databases">
        <authorList>
            <person name="Jaros S."/>
            <person name="Januszkiewicz K."/>
            <person name="Wedrychowicz H."/>
        </authorList>
    </citation>
    <scope>NUCLEOTIDE SEQUENCE [LARGE SCALE GENOMIC DNA]</scope>
    <source>
        <strain evidence="2 3">DSM 45627</strain>
    </source>
</reference>
<dbReference type="RefSeq" id="WP_073388317.1">
    <property type="nucleotide sequence ID" value="NZ_FQVU01000002.1"/>
</dbReference>
<feature type="transmembrane region" description="Helical" evidence="1">
    <location>
        <begin position="121"/>
        <end position="154"/>
    </location>
</feature>
<feature type="transmembrane region" description="Helical" evidence="1">
    <location>
        <begin position="46"/>
        <end position="69"/>
    </location>
</feature>
<organism evidence="2 3">
    <name type="scientific">Jatrophihabitans endophyticus</name>
    <dbReference type="NCBI Taxonomy" id="1206085"/>
    <lineage>
        <taxon>Bacteria</taxon>
        <taxon>Bacillati</taxon>
        <taxon>Actinomycetota</taxon>
        <taxon>Actinomycetes</taxon>
        <taxon>Jatrophihabitantales</taxon>
        <taxon>Jatrophihabitantaceae</taxon>
        <taxon>Jatrophihabitans</taxon>
    </lineage>
</organism>
<evidence type="ECO:0000313" key="3">
    <source>
        <dbReference type="Proteomes" id="UP000186132"/>
    </source>
</evidence>
<sequence length="266" mass="26561">MLLSLALVTAVVAAARGVWSPCGLSMLSSLNPVSERARGHRFGLTAAWYVAGAVAGGAALGGGLALAAFGVGRAGARDSLTWALVLGCAAIAVASDTRMFGRSLPVHPRQVDERWLTTYRRWIYAGGYGVQIGAGFATYIMTAAVYLTAALAVLTGSPAQAFLVAVVFGAVRGLAIVGCAVANTPDRLRSLVARIDGWATPSTWVATAVAAGVAGVAAAQLGGAPAAGVTVAVLAAGVAISRRWADGVVSCPVPAQAGTRATSAAS</sequence>
<dbReference type="EMBL" id="FQVU01000002">
    <property type="protein sequence ID" value="SHG17793.1"/>
    <property type="molecule type" value="Genomic_DNA"/>
</dbReference>
<name>A0A1M5HPB3_9ACTN</name>
<accession>A0A1M5HPB3</accession>
<feature type="transmembrane region" description="Helical" evidence="1">
    <location>
        <begin position="203"/>
        <end position="236"/>
    </location>
</feature>
<dbReference type="Proteomes" id="UP000186132">
    <property type="component" value="Unassembled WGS sequence"/>
</dbReference>
<dbReference type="STRING" id="1206085.SAMN05443575_1589"/>
<feature type="transmembrane region" description="Helical" evidence="1">
    <location>
        <begin position="161"/>
        <end position="183"/>
    </location>
</feature>
<dbReference type="AlphaFoldDB" id="A0A1M5HPB3"/>
<dbReference type="OrthoDB" id="4870013at2"/>
<evidence type="ECO:0000313" key="2">
    <source>
        <dbReference type="EMBL" id="SHG17793.1"/>
    </source>
</evidence>
<keyword evidence="3" id="KW-1185">Reference proteome</keyword>
<proteinExistence type="predicted"/>
<evidence type="ECO:0008006" key="4">
    <source>
        <dbReference type="Google" id="ProtNLM"/>
    </source>
</evidence>
<protein>
    <recommendedName>
        <fullName evidence="4">Cytochrome c biogenesis protein CcdA</fullName>
    </recommendedName>
</protein>